<dbReference type="HOGENOM" id="CLU_3165879_0_0_7"/>
<sequence>MLKIALVYKGISRDMLLHVPLDRSARSNSAQIIESLRQALAQARGWC</sequence>
<dbReference type="AlphaFoldDB" id="W4M710"/>
<reference evidence="1 2" key="1">
    <citation type="journal article" date="2014" name="Nature">
        <title>An environmental bacterial taxon with a large and distinct metabolic repertoire.</title>
        <authorList>
            <person name="Wilson M.C."/>
            <person name="Mori T."/>
            <person name="Ruckert C."/>
            <person name="Uria A.R."/>
            <person name="Helf M.J."/>
            <person name="Takada K."/>
            <person name="Gernert C."/>
            <person name="Steffens U.A."/>
            <person name="Heycke N."/>
            <person name="Schmitt S."/>
            <person name="Rinke C."/>
            <person name="Helfrich E.J."/>
            <person name="Brachmann A.O."/>
            <person name="Gurgui C."/>
            <person name="Wakimoto T."/>
            <person name="Kracht M."/>
            <person name="Crusemann M."/>
            <person name="Hentschel U."/>
            <person name="Abe I."/>
            <person name="Matsunaga S."/>
            <person name="Kalinowski J."/>
            <person name="Takeyama H."/>
            <person name="Piel J."/>
        </authorList>
    </citation>
    <scope>NUCLEOTIDE SEQUENCE [LARGE SCALE GENOMIC DNA]</scope>
    <source>
        <strain evidence="2">TSY2</strain>
    </source>
</reference>
<organism evidence="1 2">
    <name type="scientific">Candidatus Entotheonella gemina</name>
    <dbReference type="NCBI Taxonomy" id="1429439"/>
    <lineage>
        <taxon>Bacteria</taxon>
        <taxon>Pseudomonadati</taxon>
        <taxon>Nitrospinota/Tectimicrobiota group</taxon>
        <taxon>Candidatus Tectimicrobiota</taxon>
        <taxon>Candidatus Entotheonellia</taxon>
        <taxon>Candidatus Entotheonellales</taxon>
        <taxon>Candidatus Entotheonellaceae</taxon>
        <taxon>Candidatus Entotheonella</taxon>
    </lineage>
</organism>
<comment type="caution">
    <text evidence="1">The sequence shown here is derived from an EMBL/GenBank/DDBJ whole genome shotgun (WGS) entry which is preliminary data.</text>
</comment>
<protein>
    <submittedName>
        <fullName evidence="1">Uncharacterized protein</fullName>
    </submittedName>
</protein>
<evidence type="ECO:0000313" key="2">
    <source>
        <dbReference type="Proteomes" id="UP000019140"/>
    </source>
</evidence>
<evidence type="ECO:0000313" key="1">
    <source>
        <dbReference type="EMBL" id="ETX05990.1"/>
    </source>
</evidence>
<accession>W4M710</accession>
<proteinExistence type="predicted"/>
<gene>
    <name evidence="1" type="ORF">ETSY2_19755</name>
</gene>
<dbReference type="EMBL" id="AZHX01000811">
    <property type="protein sequence ID" value="ETX05990.1"/>
    <property type="molecule type" value="Genomic_DNA"/>
</dbReference>
<dbReference type="Proteomes" id="UP000019140">
    <property type="component" value="Unassembled WGS sequence"/>
</dbReference>
<name>W4M710_9BACT</name>
<keyword evidence="2" id="KW-1185">Reference proteome</keyword>